<dbReference type="AlphaFoldDB" id="A0A084G9M0"/>
<gene>
    <name evidence="2" type="ORF">SAPIO_CDS3760</name>
</gene>
<keyword evidence="3" id="KW-1185">Reference proteome</keyword>
<proteinExistence type="predicted"/>
<evidence type="ECO:0008006" key="4">
    <source>
        <dbReference type="Google" id="ProtNLM"/>
    </source>
</evidence>
<dbReference type="HOGENOM" id="CLU_1180641_0_0_1"/>
<dbReference type="OMA" id="VSCSHNC"/>
<protein>
    <recommendedName>
        <fullName evidence="4">Secreted protein</fullName>
    </recommendedName>
</protein>
<reference evidence="2 3" key="1">
    <citation type="journal article" date="2014" name="Genome Announc.">
        <title>Draft genome sequence of the pathogenic fungus Scedosporium apiospermum.</title>
        <authorList>
            <person name="Vandeputte P."/>
            <person name="Ghamrawi S."/>
            <person name="Rechenmann M."/>
            <person name="Iltis A."/>
            <person name="Giraud S."/>
            <person name="Fleury M."/>
            <person name="Thornton C."/>
            <person name="Delhaes L."/>
            <person name="Meyer W."/>
            <person name="Papon N."/>
            <person name="Bouchara J.P."/>
        </authorList>
    </citation>
    <scope>NUCLEOTIDE SEQUENCE [LARGE SCALE GENOMIC DNA]</scope>
    <source>
        <strain evidence="2 3">IHEM 14462</strain>
    </source>
</reference>
<evidence type="ECO:0000313" key="3">
    <source>
        <dbReference type="Proteomes" id="UP000028545"/>
    </source>
</evidence>
<dbReference type="OrthoDB" id="3552888at2759"/>
<comment type="caution">
    <text evidence="2">The sequence shown here is derived from an EMBL/GenBank/DDBJ whole genome shotgun (WGS) entry which is preliminary data.</text>
</comment>
<feature type="chain" id="PRO_5001775538" description="Secreted protein" evidence="1">
    <location>
        <begin position="22"/>
        <end position="234"/>
    </location>
</feature>
<dbReference type="GeneID" id="27722832"/>
<dbReference type="Proteomes" id="UP000028545">
    <property type="component" value="Unassembled WGS sequence"/>
</dbReference>
<evidence type="ECO:0000313" key="2">
    <source>
        <dbReference type="EMBL" id="KEZ44032.1"/>
    </source>
</evidence>
<dbReference type="VEuPathDB" id="FungiDB:SAPIO_CDS3760"/>
<evidence type="ECO:0000256" key="1">
    <source>
        <dbReference type="SAM" id="SignalP"/>
    </source>
</evidence>
<accession>A0A084G9M0</accession>
<name>A0A084G9M0_PSEDA</name>
<dbReference type="RefSeq" id="XP_016643831.1">
    <property type="nucleotide sequence ID" value="XM_016786488.1"/>
</dbReference>
<keyword evidence="1" id="KW-0732">Signal</keyword>
<feature type="signal peptide" evidence="1">
    <location>
        <begin position="1"/>
        <end position="21"/>
    </location>
</feature>
<organism evidence="2 3">
    <name type="scientific">Pseudallescheria apiosperma</name>
    <name type="common">Scedosporium apiospermum</name>
    <dbReference type="NCBI Taxonomy" id="563466"/>
    <lineage>
        <taxon>Eukaryota</taxon>
        <taxon>Fungi</taxon>
        <taxon>Dikarya</taxon>
        <taxon>Ascomycota</taxon>
        <taxon>Pezizomycotina</taxon>
        <taxon>Sordariomycetes</taxon>
        <taxon>Hypocreomycetidae</taxon>
        <taxon>Microascales</taxon>
        <taxon>Microascaceae</taxon>
        <taxon>Scedosporium</taxon>
    </lineage>
</organism>
<dbReference type="KEGG" id="sapo:SAPIO_CDS3760"/>
<dbReference type="EMBL" id="JOWA01000089">
    <property type="protein sequence ID" value="KEZ44032.1"/>
    <property type="molecule type" value="Genomic_DNA"/>
</dbReference>
<sequence length="234" mass="24797">MLVHATTALPLLAGLLAQTLAAPSPGQANRQSVAAVQKSSDLQALSVDDGSGMQWTGNIFEGEEPITLYGTAEQIYDAIIKANPNFSGADVSDAEARITPRDILTKRNQLSCAVMATAGHYDAKNAGNYLRSLRGMCGAPNKECRRMTCQNTSASYICSEFSDGTSIFCATAADQVYWIEGTCCKNGNGVSGHSYADNRDYSVWLGYGNCGHSSSSRPSSYPYPGGSPNGLCYS</sequence>